<keyword evidence="3" id="KW-1185">Reference proteome</keyword>
<evidence type="ECO:0000313" key="3">
    <source>
        <dbReference type="Proteomes" id="UP001162164"/>
    </source>
</evidence>
<feature type="non-terminal residue" evidence="2">
    <location>
        <position position="1"/>
    </location>
</feature>
<accession>A0ABQ9JQH1</accession>
<comment type="caution">
    <text evidence="2">The sequence shown here is derived from an EMBL/GenBank/DDBJ whole genome shotgun (WGS) entry which is preliminary data.</text>
</comment>
<protein>
    <recommendedName>
        <fullName evidence="1">SCP2 domain-containing protein</fullName>
    </recommendedName>
</protein>
<dbReference type="InterPro" id="IPR003033">
    <property type="entry name" value="SCP2_sterol-bd_dom"/>
</dbReference>
<evidence type="ECO:0000259" key="1">
    <source>
        <dbReference type="Pfam" id="PF02036"/>
    </source>
</evidence>
<dbReference type="Pfam" id="PF02036">
    <property type="entry name" value="SCP2"/>
    <property type="match status" value="1"/>
</dbReference>
<dbReference type="Proteomes" id="UP001162164">
    <property type="component" value="Unassembled WGS sequence"/>
</dbReference>
<proteinExistence type="predicted"/>
<gene>
    <name evidence="2" type="ORF">NQ317_008323</name>
</gene>
<dbReference type="PANTHER" id="PTHR10094:SF25">
    <property type="entry name" value="SCP2 STEROL-BINDING DOMAIN-CONTAINING PROTEIN 1"/>
    <property type="match status" value="1"/>
</dbReference>
<evidence type="ECO:0000313" key="2">
    <source>
        <dbReference type="EMBL" id="KAJ8980526.1"/>
    </source>
</evidence>
<feature type="domain" description="SCP2" evidence="1">
    <location>
        <begin position="30"/>
        <end position="127"/>
    </location>
</feature>
<sequence length="132" mass="14599">AYIDLAATMQPLVNKLSTPELKSDAVFEFIIEQVKADPNKAKSVGGVFLYNITKDKKQVKQWTMDLPNAKVYEGSPENKPNTTLTISDEDFMLLSEGKLNPQTAFMKGKLKITGNIMLAQKLAPLLKANAKL</sequence>
<dbReference type="EMBL" id="JAPWTJ010000254">
    <property type="protein sequence ID" value="KAJ8980526.1"/>
    <property type="molecule type" value="Genomic_DNA"/>
</dbReference>
<dbReference type="Gene3D" id="3.30.1050.10">
    <property type="entry name" value="SCP2 sterol-binding domain"/>
    <property type="match status" value="1"/>
</dbReference>
<dbReference type="PANTHER" id="PTHR10094">
    <property type="entry name" value="STEROL CARRIER PROTEIN 2 SCP-2 FAMILY PROTEIN"/>
    <property type="match status" value="1"/>
</dbReference>
<dbReference type="SUPFAM" id="SSF55718">
    <property type="entry name" value="SCP-like"/>
    <property type="match status" value="1"/>
</dbReference>
<dbReference type="InterPro" id="IPR036527">
    <property type="entry name" value="SCP2_sterol-bd_dom_sf"/>
</dbReference>
<reference evidence="2" key="1">
    <citation type="journal article" date="2023" name="Insect Mol. Biol.">
        <title>Genome sequencing provides insights into the evolution of gene families encoding plant cell wall-degrading enzymes in longhorned beetles.</title>
        <authorList>
            <person name="Shin N.R."/>
            <person name="Okamura Y."/>
            <person name="Kirsch R."/>
            <person name="Pauchet Y."/>
        </authorList>
    </citation>
    <scope>NUCLEOTIDE SEQUENCE</scope>
    <source>
        <strain evidence="2">MMC_N1</strain>
    </source>
</reference>
<organism evidence="2 3">
    <name type="scientific">Molorchus minor</name>
    <dbReference type="NCBI Taxonomy" id="1323400"/>
    <lineage>
        <taxon>Eukaryota</taxon>
        <taxon>Metazoa</taxon>
        <taxon>Ecdysozoa</taxon>
        <taxon>Arthropoda</taxon>
        <taxon>Hexapoda</taxon>
        <taxon>Insecta</taxon>
        <taxon>Pterygota</taxon>
        <taxon>Neoptera</taxon>
        <taxon>Endopterygota</taxon>
        <taxon>Coleoptera</taxon>
        <taxon>Polyphaga</taxon>
        <taxon>Cucujiformia</taxon>
        <taxon>Chrysomeloidea</taxon>
        <taxon>Cerambycidae</taxon>
        <taxon>Lamiinae</taxon>
        <taxon>Monochamini</taxon>
        <taxon>Molorchus</taxon>
    </lineage>
</organism>
<name>A0ABQ9JQH1_9CUCU</name>